<evidence type="ECO:0000259" key="1">
    <source>
        <dbReference type="Pfam" id="PF03235"/>
    </source>
</evidence>
<protein>
    <recommendedName>
        <fullName evidence="1">GmrSD restriction endonucleases N-terminal domain-containing protein</fullName>
    </recommendedName>
</protein>
<dbReference type="PANTHER" id="PTHR39639">
    <property type="entry name" value="CHROMOSOME 16, WHOLE GENOME SHOTGUN SEQUENCE"/>
    <property type="match status" value="1"/>
</dbReference>
<dbReference type="Pfam" id="PF03235">
    <property type="entry name" value="GmrSD_N"/>
    <property type="match status" value="1"/>
</dbReference>
<evidence type="ECO:0000313" key="2">
    <source>
        <dbReference type="EMBL" id="KAA6336989.1"/>
    </source>
</evidence>
<gene>
    <name evidence="2" type="ORF">EZS27_014897</name>
</gene>
<feature type="domain" description="GmrSD restriction endonucleases N-terminal" evidence="1">
    <location>
        <begin position="52"/>
        <end position="190"/>
    </location>
</feature>
<dbReference type="InterPro" id="IPR004919">
    <property type="entry name" value="GmrSD_N"/>
</dbReference>
<proteinExistence type="predicted"/>
<accession>A0A5J4RTF5</accession>
<name>A0A5J4RTF5_9ZZZZ</name>
<reference evidence="2" key="1">
    <citation type="submission" date="2019-03" db="EMBL/GenBank/DDBJ databases">
        <title>Single cell metagenomics reveals metabolic interactions within the superorganism composed of flagellate Streblomastix strix and complex community of Bacteroidetes bacteria on its surface.</title>
        <authorList>
            <person name="Treitli S.C."/>
            <person name="Kolisko M."/>
            <person name="Husnik F."/>
            <person name="Keeling P."/>
            <person name="Hampl V."/>
        </authorList>
    </citation>
    <scope>NUCLEOTIDE SEQUENCE</scope>
    <source>
        <strain evidence="2">STM</strain>
    </source>
</reference>
<sequence>MIEEEDKVIELDVDTASEDNIEDGGLYPYDPAYTDIEIGDTPFSIFEYLRQLNKGKIVIQPDFQRNQVWKNIQKSKFIESILLNFPLPPIYLNETKESNYIVIDGLQRSTTLKDFYSGTLELNGLKALPKYNYLCYKDLPETLQSKFEDKKLTVFILKPSTPMVVIYDLFNRINTGGTQLNRQEVRNCIFIGKSTLLLKELSEKTYFKNAISNGVSPCRMKDREVVLRYIAFRWFDYKSKYTGNMSDYIESAMKKINKMDEADIQEMRVDFKKVMRQSLSIWGNRNFRIPTNSTRGTINIAVLETICNYLSFKEDDFIERNKAIIKTNYKTLINNDIYRDAVTRSTASKARVFDRFRIAHEILNQDTV</sequence>
<comment type="caution">
    <text evidence="2">The sequence shown here is derived from an EMBL/GenBank/DDBJ whole genome shotgun (WGS) entry which is preliminary data.</text>
</comment>
<dbReference type="AlphaFoldDB" id="A0A5J4RTF5"/>
<dbReference type="PANTHER" id="PTHR39639:SF1">
    <property type="entry name" value="DUF262 DOMAIN-CONTAINING PROTEIN"/>
    <property type="match status" value="1"/>
</dbReference>
<dbReference type="EMBL" id="SNRY01000741">
    <property type="protein sequence ID" value="KAA6336989.1"/>
    <property type="molecule type" value="Genomic_DNA"/>
</dbReference>
<organism evidence="2">
    <name type="scientific">termite gut metagenome</name>
    <dbReference type="NCBI Taxonomy" id="433724"/>
    <lineage>
        <taxon>unclassified sequences</taxon>
        <taxon>metagenomes</taxon>
        <taxon>organismal metagenomes</taxon>
    </lineage>
</organism>